<evidence type="ECO:0000259" key="4">
    <source>
        <dbReference type="Pfam" id="PF05199"/>
    </source>
</evidence>
<dbReference type="Pfam" id="PF05199">
    <property type="entry name" value="GMC_oxred_C"/>
    <property type="match status" value="1"/>
</dbReference>
<dbReference type="PANTHER" id="PTHR47190:SF2">
    <property type="entry name" value="CELLOBIOSE DEHYDROGENASE (AFU_ORTHOLOGUE AFUA_2G17620)"/>
    <property type="match status" value="1"/>
</dbReference>
<dbReference type="InterPro" id="IPR036188">
    <property type="entry name" value="FAD/NAD-bd_sf"/>
</dbReference>
<accession>L8X939</accession>
<evidence type="ECO:0000256" key="1">
    <source>
        <dbReference type="ARBA" id="ARBA00001974"/>
    </source>
</evidence>
<keyword evidence="2" id="KW-1133">Transmembrane helix</keyword>
<comment type="cofactor">
    <cofactor evidence="1">
        <name>FAD</name>
        <dbReference type="ChEBI" id="CHEBI:57692"/>
    </cofactor>
</comment>
<dbReference type="InterPro" id="IPR007867">
    <property type="entry name" value="GMC_OxRtase_C"/>
</dbReference>
<dbReference type="HOGENOM" id="CLU_296152_0_0_1"/>
<gene>
    <name evidence="5" type="ORF">AG1IA_00372</name>
</gene>
<evidence type="ECO:0000313" key="6">
    <source>
        <dbReference type="Proteomes" id="UP000011668"/>
    </source>
</evidence>
<comment type="caution">
    <text evidence="5">The sequence shown here is derived from an EMBL/GenBank/DDBJ whole genome shotgun (WGS) entry which is preliminary data.</text>
</comment>
<dbReference type="GO" id="GO:0050660">
    <property type="term" value="F:flavin adenine dinucleotide binding"/>
    <property type="evidence" value="ECO:0007669"/>
    <property type="project" value="InterPro"/>
</dbReference>
<dbReference type="Gene3D" id="3.50.50.60">
    <property type="entry name" value="FAD/NAD(P)-binding domain"/>
    <property type="match status" value="1"/>
</dbReference>
<dbReference type="PANTHER" id="PTHR47190">
    <property type="entry name" value="DEHYDROGENASE, PUTATIVE-RELATED"/>
    <property type="match status" value="1"/>
</dbReference>
<keyword evidence="6" id="KW-1185">Reference proteome</keyword>
<keyword evidence="2" id="KW-0812">Transmembrane</keyword>
<dbReference type="InterPro" id="IPR053208">
    <property type="entry name" value="GMC_Oxidoreductase_CD"/>
</dbReference>
<dbReference type="SUPFAM" id="SSF51905">
    <property type="entry name" value="FAD/NAD(P)-binding domain"/>
    <property type="match status" value="1"/>
</dbReference>
<evidence type="ECO:0000259" key="3">
    <source>
        <dbReference type="Pfam" id="PF00732"/>
    </source>
</evidence>
<evidence type="ECO:0000256" key="2">
    <source>
        <dbReference type="SAM" id="Phobius"/>
    </source>
</evidence>
<reference evidence="5 6" key="1">
    <citation type="journal article" date="2013" name="Nat. Commun.">
        <title>The evolution and pathogenic mechanisms of the rice sheath blight pathogen.</title>
        <authorList>
            <person name="Zheng A."/>
            <person name="Lin R."/>
            <person name="Xu L."/>
            <person name="Qin P."/>
            <person name="Tang C."/>
            <person name="Ai P."/>
            <person name="Zhang D."/>
            <person name="Liu Y."/>
            <person name="Sun Z."/>
            <person name="Feng H."/>
            <person name="Wang Y."/>
            <person name="Chen Y."/>
            <person name="Liang X."/>
            <person name="Fu R."/>
            <person name="Li Q."/>
            <person name="Zhang J."/>
            <person name="Yu X."/>
            <person name="Xie Z."/>
            <person name="Ding L."/>
            <person name="Guan P."/>
            <person name="Tang J."/>
            <person name="Liang Y."/>
            <person name="Wang S."/>
            <person name="Deng Q."/>
            <person name="Li S."/>
            <person name="Zhu J."/>
            <person name="Wang L."/>
            <person name="Liu H."/>
            <person name="Li P."/>
        </authorList>
    </citation>
    <scope>NUCLEOTIDE SEQUENCE [LARGE SCALE GENOMIC DNA]</scope>
    <source>
        <strain evidence="6">AG-1 IA</strain>
    </source>
</reference>
<feature type="domain" description="Glucose-methanol-choline oxidoreductase C-terminal" evidence="4">
    <location>
        <begin position="883"/>
        <end position="1006"/>
    </location>
</feature>
<dbReference type="Proteomes" id="UP000011668">
    <property type="component" value="Unassembled WGS sequence"/>
</dbReference>
<dbReference type="OrthoDB" id="413885at2759"/>
<dbReference type="EMBL" id="AFRT01000060">
    <property type="protein sequence ID" value="ELU45612.1"/>
    <property type="molecule type" value="Genomic_DNA"/>
</dbReference>
<organism evidence="5 6">
    <name type="scientific">Thanatephorus cucumeris (strain AG1-IA)</name>
    <name type="common">Rice sheath blight fungus</name>
    <name type="synonym">Rhizoctonia solani</name>
    <dbReference type="NCBI Taxonomy" id="983506"/>
    <lineage>
        <taxon>Eukaryota</taxon>
        <taxon>Fungi</taxon>
        <taxon>Dikarya</taxon>
        <taxon>Basidiomycota</taxon>
        <taxon>Agaricomycotina</taxon>
        <taxon>Agaricomycetes</taxon>
        <taxon>Cantharellales</taxon>
        <taxon>Ceratobasidiaceae</taxon>
        <taxon>Rhizoctonia</taxon>
        <taxon>Rhizoctonia solani AG-1</taxon>
    </lineage>
</organism>
<dbReference type="AlphaFoldDB" id="L8X939"/>
<name>L8X939_THACA</name>
<sequence length="1020" mass="112167">MLRPDRALPRLDYDVQQVALVPSAGSDIYQASTRGYAHTMKATRRVLVTNRFVELRLNNMFVVSVALTNVRTIAQRLSSAKYELDGIITRWIGARLDWSHQNKYHGGNPLWNWMFSFWERVYPVAICFIMAAFNASSTAFVLFDWVDKKYGIVFFTPVAILLTGNFHQKWKYVYSSMVLVLRPHSCTSLTGPPNAYQKQMVSQENQLSDNPASAVTYGTISTGEPSSEQPRHPDPKDTFVGIMSGRPFIRTTLDASVAILIIGVSYGGLGMTSLVATQIILLDYFEAIGVIDLSFIVGDYCGKIGDYSRWVIQFDTRPNRQFGQESTAWKLQPNQQRMVDFRDRKVTVLGIQVSFDIAPKTGCLLQSSSHDLAHHAVSLGRRYYTHHRIILPTTKALNWRLASRDSLPAFTLIFSLLKEVTCFIADIFLVPNWARKLHLLLIISRKGWAELVVYKPPCRDGSSTTSAAMLCLFLFSVFAGATLAQGSVNNSTATTRYDYIVVGAGASGIIVADRLSEAGKDVLLIERGGPSTLATGGTEVPPWPSKTNLFISILTWANLDIQAGAACLIGGGTAVNGLLYWYPTDAEWDTSNGWPKGWQQPNAALNKVKARLPSTDIPSTDGKRYLTQVYDVVKSILKTQNYSAITINEDRNSKNRIYGHPNYYIQDGKRTGPMDTYLKTARARSNFKLITNTKVLSVIRNGAQITGVQTNDNSLNGNVIIQLTSKGRVILSAGAFGTAKILFGSGIGPSDQIALIAGNSALSKHLPPSSQYINLPVGMNVKDKPGVNLIFTHPSVDWYDNFAPIWSNPRVSDANQYVRDRSGVFAGSSPRINFWRQYNGSDGKTRYVQGTSRPGAWGVSTIYPYNITAQFVITLYLATGLTSTGRIGMKDTSLAMSAIVKPWFTDPVDKEVMINAMNDILSTYKQVPDLVLVAPDNVTSIDRHIAQVLHTPNHWTGSTRIGTSSSDSVVDTTTKVWGTDNLFVVDSGIMPGMTAGNPQGAIFVMAENAVAKIIALAGGP</sequence>
<feature type="transmembrane region" description="Helical" evidence="2">
    <location>
        <begin position="149"/>
        <end position="167"/>
    </location>
</feature>
<dbReference type="SUPFAM" id="SSF54373">
    <property type="entry name" value="FAD-linked reductases, C-terminal domain"/>
    <property type="match status" value="1"/>
</dbReference>
<dbReference type="Pfam" id="PF00732">
    <property type="entry name" value="GMC_oxred_N"/>
    <property type="match status" value="1"/>
</dbReference>
<protein>
    <submittedName>
        <fullName evidence="5">Cellobiose dehydrogenase</fullName>
    </submittedName>
</protein>
<dbReference type="GO" id="GO:0016614">
    <property type="term" value="F:oxidoreductase activity, acting on CH-OH group of donors"/>
    <property type="evidence" value="ECO:0007669"/>
    <property type="project" value="InterPro"/>
</dbReference>
<feature type="transmembrane region" description="Helical" evidence="2">
    <location>
        <begin position="121"/>
        <end position="143"/>
    </location>
</feature>
<keyword evidence="2" id="KW-0472">Membrane</keyword>
<dbReference type="STRING" id="983506.L8X939"/>
<dbReference type="InterPro" id="IPR000172">
    <property type="entry name" value="GMC_OxRdtase_N"/>
</dbReference>
<proteinExistence type="predicted"/>
<evidence type="ECO:0000313" key="5">
    <source>
        <dbReference type="EMBL" id="ELU45612.1"/>
    </source>
</evidence>
<feature type="domain" description="Glucose-methanol-choline oxidoreductase N-terminal" evidence="3">
    <location>
        <begin position="497"/>
        <end position="785"/>
    </location>
</feature>
<dbReference type="Gene3D" id="3.30.410.10">
    <property type="entry name" value="Cholesterol Oxidase, domain 2"/>
    <property type="match status" value="1"/>
</dbReference>